<evidence type="ECO:0000313" key="2">
    <source>
        <dbReference type="Proteomes" id="UP000636800"/>
    </source>
</evidence>
<gene>
    <name evidence="1" type="ORF">HPP92_017477</name>
</gene>
<dbReference type="EMBL" id="JADCNL010000008">
    <property type="protein sequence ID" value="KAG0470777.1"/>
    <property type="molecule type" value="Genomic_DNA"/>
</dbReference>
<dbReference type="OrthoDB" id="447103at2759"/>
<sequence>MRYLYDFLSAFVFFRLGEREDETLEAYATTADRSLQISFLLSSSLSLSPSLSLFRSNQQRTIVWNRDDPTRTLTTALFPSSISLFSGISFAAMDSGSAVPVQLIVQFRSIETISSLNIDTF</sequence>
<organism evidence="1 2">
    <name type="scientific">Vanilla planifolia</name>
    <name type="common">Vanilla</name>
    <dbReference type="NCBI Taxonomy" id="51239"/>
    <lineage>
        <taxon>Eukaryota</taxon>
        <taxon>Viridiplantae</taxon>
        <taxon>Streptophyta</taxon>
        <taxon>Embryophyta</taxon>
        <taxon>Tracheophyta</taxon>
        <taxon>Spermatophyta</taxon>
        <taxon>Magnoliopsida</taxon>
        <taxon>Liliopsida</taxon>
        <taxon>Asparagales</taxon>
        <taxon>Orchidaceae</taxon>
        <taxon>Vanilloideae</taxon>
        <taxon>Vanilleae</taxon>
        <taxon>Vanilla</taxon>
    </lineage>
</organism>
<accession>A0A835QKY9</accession>
<proteinExistence type="predicted"/>
<name>A0A835QKY9_VANPL</name>
<dbReference type="Proteomes" id="UP000636800">
    <property type="component" value="Unassembled WGS sequence"/>
</dbReference>
<evidence type="ECO:0000313" key="1">
    <source>
        <dbReference type="EMBL" id="KAG0470777.1"/>
    </source>
</evidence>
<protein>
    <submittedName>
        <fullName evidence="1">Uncharacterized protein</fullName>
    </submittedName>
</protein>
<dbReference type="AlphaFoldDB" id="A0A835QKY9"/>
<keyword evidence="2" id="KW-1185">Reference proteome</keyword>
<comment type="caution">
    <text evidence="1">The sequence shown here is derived from an EMBL/GenBank/DDBJ whole genome shotgun (WGS) entry which is preliminary data.</text>
</comment>
<reference evidence="1 2" key="1">
    <citation type="journal article" date="2020" name="Nat. Food">
        <title>A phased Vanilla planifolia genome enables genetic improvement of flavour and production.</title>
        <authorList>
            <person name="Hasing T."/>
            <person name="Tang H."/>
            <person name="Brym M."/>
            <person name="Khazi F."/>
            <person name="Huang T."/>
            <person name="Chambers A.H."/>
        </authorList>
    </citation>
    <scope>NUCLEOTIDE SEQUENCE [LARGE SCALE GENOMIC DNA]</scope>
    <source>
        <tissue evidence="1">Leaf</tissue>
    </source>
</reference>